<evidence type="ECO:0000313" key="2">
    <source>
        <dbReference type="EMBL" id="MFC4035704.1"/>
    </source>
</evidence>
<gene>
    <name evidence="2" type="ORF">ACFO3J_30165</name>
</gene>
<dbReference type="Gene3D" id="3.40.50.10140">
    <property type="entry name" value="Toll/interleukin-1 receptor homology (TIR) domain"/>
    <property type="match status" value="1"/>
</dbReference>
<organism evidence="2 3">
    <name type="scientific">Streptomyces polygonati</name>
    <dbReference type="NCBI Taxonomy" id="1617087"/>
    <lineage>
        <taxon>Bacteria</taxon>
        <taxon>Bacillati</taxon>
        <taxon>Actinomycetota</taxon>
        <taxon>Actinomycetes</taxon>
        <taxon>Kitasatosporales</taxon>
        <taxon>Streptomycetaceae</taxon>
        <taxon>Streptomyces</taxon>
    </lineage>
</organism>
<dbReference type="RefSeq" id="WP_386436114.1">
    <property type="nucleotide sequence ID" value="NZ_JBHSBB010000029.1"/>
</dbReference>
<dbReference type="Pfam" id="PF13676">
    <property type="entry name" value="TIR_2"/>
    <property type="match status" value="1"/>
</dbReference>
<reference evidence="3" key="1">
    <citation type="journal article" date="2019" name="Int. J. Syst. Evol. Microbiol.">
        <title>The Global Catalogue of Microorganisms (GCM) 10K type strain sequencing project: providing services to taxonomists for standard genome sequencing and annotation.</title>
        <authorList>
            <consortium name="The Broad Institute Genomics Platform"/>
            <consortium name="The Broad Institute Genome Sequencing Center for Infectious Disease"/>
            <person name="Wu L."/>
            <person name="Ma J."/>
        </authorList>
    </citation>
    <scope>NUCLEOTIDE SEQUENCE [LARGE SCALE GENOMIC DNA]</scope>
    <source>
        <strain evidence="3">CGMCC 4.7237</strain>
    </source>
</reference>
<sequence length="217" mass="24808">MPENSTLRRTVQTPYGFLSYGRTPQVPDTHRPPDSGLIRLHDKLSEDVMALTDLQMGRTAVYLDRRTMLGSQWKDELKRHLAECQVLIPVLSPRLFASRWCAVEWQCFELRQQLQRDKGAFTRNAIVPVLWIPMDHKEIPSPYADVQYTHEGMGHSYEGSGLYGLLSNGRHTTFNRVIYQLARHIVEVAVSARLEPCDPALFDDLFDSLDSSAGQEH</sequence>
<keyword evidence="3" id="KW-1185">Reference proteome</keyword>
<dbReference type="InterPro" id="IPR047603">
    <property type="entry name" value="FxsC_N"/>
</dbReference>
<protein>
    <submittedName>
        <fullName evidence="2">TIR-like protein FxsC</fullName>
    </submittedName>
</protein>
<proteinExistence type="predicted"/>
<dbReference type="InterPro" id="IPR000157">
    <property type="entry name" value="TIR_dom"/>
</dbReference>
<accession>A0ABV8HUF3</accession>
<dbReference type="InterPro" id="IPR035897">
    <property type="entry name" value="Toll_tir_struct_dom_sf"/>
</dbReference>
<evidence type="ECO:0000313" key="3">
    <source>
        <dbReference type="Proteomes" id="UP001595765"/>
    </source>
</evidence>
<comment type="caution">
    <text evidence="2">The sequence shown here is derived from an EMBL/GenBank/DDBJ whole genome shotgun (WGS) entry which is preliminary data.</text>
</comment>
<dbReference type="Proteomes" id="UP001595765">
    <property type="component" value="Unassembled WGS sequence"/>
</dbReference>
<feature type="domain" description="TIR" evidence="1">
    <location>
        <begin position="58"/>
        <end position="148"/>
    </location>
</feature>
<evidence type="ECO:0000259" key="1">
    <source>
        <dbReference type="Pfam" id="PF13676"/>
    </source>
</evidence>
<dbReference type="EMBL" id="JBHSBB010000029">
    <property type="protein sequence ID" value="MFC4035704.1"/>
    <property type="molecule type" value="Genomic_DNA"/>
</dbReference>
<name>A0ABV8HUF3_9ACTN</name>
<dbReference type="NCBIfam" id="NF040588">
    <property type="entry name" value="FxsC_Nterm"/>
    <property type="match status" value="1"/>
</dbReference>
<dbReference type="SUPFAM" id="SSF52200">
    <property type="entry name" value="Toll/Interleukin receptor TIR domain"/>
    <property type="match status" value="1"/>
</dbReference>